<keyword evidence="1" id="KW-0472">Membrane</keyword>
<protein>
    <submittedName>
        <fullName evidence="2">Uncharacterized protein</fullName>
    </submittedName>
</protein>
<keyword evidence="3" id="KW-1185">Reference proteome</keyword>
<feature type="transmembrane region" description="Helical" evidence="1">
    <location>
        <begin position="89"/>
        <end position="107"/>
    </location>
</feature>
<reference evidence="2 3" key="1">
    <citation type="submission" date="2018-11" db="EMBL/GenBank/DDBJ databases">
        <title>Chitinophaga lutea sp.nov., isolate from arsenic contaminated soil.</title>
        <authorList>
            <person name="Zong Y."/>
        </authorList>
    </citation>
    <scope>NUCLEOTIDE SEQUENCE [LARGE SCALE GENOMIC DNA]</scope>
    <source>
        <strain evidence="2 3">ZY74</strain>
    </source>
</reference>
<dbReference type="Proteomes" id="UP000278351">
    <property type="component" value="Unassembled WGS sequence"/>
</dbReference>
<evidence type="ECO:0000256" key="1">
    <source>
        <dbReference type="SAM" id="Phobius"/>
    </source>
</evidence>
<dbReference type="RefSeq" id="WP_123845653.1">
    <property type="nucleotide sequence ID" value="NZ_RPDH01000001.1"/>
</dbReference>
<evidence type="ECO:0000313" key="2">
    <source>
        <dbReference type="EMBL" id="RPE13137.1"/>
    </source>
</evidence>
<keyword evidence="1" id="KW-0812">Transmembrane</keyword>
<feature type="transmembrane region" description="Helical" evidence="1">
    <location>
        <begin position="112"/>
        <end position="129"/>
    </location>
</feature>
<dbReference type="OrthoDB" id="9806699at2"/>
<accession>A0A3N4QAX1</accession>
<proteinExistence type="predicted"/>
<sequence length="199" mass="22170">MSVKNLQPRFFVLLLFIVVAGVLRVTAAGHLTPFSNFSPLGAMALFGGAYFADKWKSYVFPLAALFVSDVILMQTIYKQYAAGFMFDGWYWNYIAFAAVVLIGQLLIKKVRVVNIIAASVAGAIVYWLIADFGTWMNPTNIDLTTGLPYTKNWQGLMKCYAMGAPYIKNTLISNLVYSGIFFGLFEFMQHKIPALAVSK</sequence>
<evidence type="ECO:0000313" key="3">
    <source>
        <dbReference type="Proteomes" id="UP000278351"/>
    </source>
</evidence>
<gene>
    <name evidence="2" type="ORF">EGT74_06280</name>
</gene>
<feature type="transmembrane region" description="Helical" evidence="1">
    <location>
        <begin position="59"/>
        <end position="77"/>
    </location>
</feature>
<dbReference type="EMBL" id="RPDH01000001">
    <property type="protein sequence ID" value="RPE13137.1"/>
    <property type="molecule type" value="Genomic_DNA"/>
</dbReference>
<dbReference type="Pfam" id="PF20221">
    <property type="entry name" value="DUF6580"/>
    <property type="match status" value="1"/>
</dbReference>
<dbReference type="InterPro" id="IPR046487">
    <property type="entry name" value="DUF6580"/>
</dbReference>
<feature type="transmembrane region" description="Helical" evidence="1">
    <location>
        <begin position="166"/>
        <end position="185"/>
    </location>
</feature>
<comment type="caution">
    <text evidence="2">The sequence shown here is derived from an EMBL/GenBank/DDBJ whole genome shotgun (WGS) entry which is preliminary data.</text>
</comment>
<name>A0A3N4QAX1_9BACT</name>
<keyword evidence="1" id="KW-1133">Transmembrane helix</keyword>
<dbReference type="AlphaFoldDB" id="A0A3N4QAX1"/>
<organism evidence="2 3">
    <name type="scientific">Chitinophaga lutea</name>
    <dbReference type="NCBI Taxonomy" id="2488634"/>
    <lineage>
        <taxon>Bacteria</taxon>
        <taxon>Pseudomonadati</taxon>
        <taxon>Bacteroidota</taxon>
        <taxon>Chitinophagia</taxon>
        <taxon>Chitinophagales</taxon>
        <taxon>Chitinophagaceae</taxon>
        <taxon>Chitinophaga</taxon>
    </lineage>
</organism>
<feature type="transmembrane region" description="Helical" evidence="1">
    <location>
        <begin position="34"/>
        <end position="52"/>
    </location>
</feature>